<gene>
    <name evidence="2" type="ORF">NX801_25380</name>
</gene>
<dbReference type="EMBL" id="JANUGQ010000028">
    <property type="protein sequence ID" value="MCS0638921.1"/>
    <property type="molecule type" value="Genomic_DNA"/>
</dbReference>
<reference evidence="2" key="1">
    <citation type="submission" date="2022-08" db="EMBL/GenBank/DDBJ databases">
        <authorList>
            <person name="Somphong A."/>
            <person name="Phongsopitanun W."/>
        </authorList>
    </citation>
    <scope>NUCLEOTIDE SEQUENCE</scope>
    <source>
        <strain evidence="2">LP05-1</strain>
    </source>
</reference>
<dbReference type="RefSeq" id="WP_258790229.1">
    <property type="nucleotide sequence ID" value="NZ_JANUGQ010000028.1"/>
</dbReference>
<evidence type="ECO:0000313" key="3">
    <source>
        <dbReference type="Proteomes" id="UP001431313"/>
    </source>
</evidence>
<keyword evidence="3" id="KW-1185">Reference proteome</keyword>
<proteinExistence type="predicted"/>
<name>A0ABT2CNA0_9ACTN</name>
<dbReference type="Proteomes" id="UP001431313">
    <property type="component" value="Unassembled WGS sequence"/>
</dbReference>
<feature type="region of interest" description="Disordered" evidence="1">
    <location>
        <begin position="1"/>
        <end position="22"/>
    </location>
</feature>
<accession>A0ABT2CNA0</accession>
<sequence>MDASSEGVPAEVPGDDAGQEVKAEPDWADRIKEYRQGDVIRVVSIPLKVQPGVVEWVATPHGAVLITQTCDVVLKDRPTAHLAPVLELPPVEAKANRNGRRPHLVHLPELGDCHFADLTYVATVSKAVIASAERKPGVEAIAAVRKFGQRVGRRFSRFAFPDEVVPWIRPLQDLIGSKVTKEASPIGWALSKIASLRLECTEEWEVAPYSLTLCVVLEPGVLPPFPPNEIPECSERVSTWLYGSNGATLIRRHSEIAKYLHDAERISLDATDRYWLWSALADSWAAMCVPPENSTPDILEAVEGGVVSSDISSTEEYSFERYRHSEEIDLDHLSSPLPL</sequence>
<protein>
    <submittedName>
        <fullName evidence="2">Uncharacterized protein</fullName>
    </submittedName>
</protein>
<evidence type="ECO:0000256" key="1">
    <source>
        <dbReference type="SAM" id="MobiDB-lite"/>
    </source>
</evidence>
<comment type="caution">
    <text evidence="2">The sequence shown here is derived from an EMBL/GenBank/DDBJ whole genome shotgun (WGS) entry which is preliminary data.</text>
</comment>
<organism evidence="2 3">
    <name type="scientific">Streptomyces pyxinae</name>
    <dbReference type="NCBI Taxonomy" id="2970734"/>
    <lineage>
        <taxon>Bacteria</taxon>
        <taxon>Bacillati</taxon>
        <taxon>Actinomycetota</taxon>
        <taxon>Actinomycetes</taxon>
        <taxon>Kitasatosporales</taxon>
        <taxon>Streptomycetaceae</taxon>
        <taxon>Streptomyces</taxon>
    </lineage>
</organism>
<evidence type="ECO:0000313" key="2">
    <source>
        <dbReference type="EMBL" id="MCS0638921.1"/>
    </source>
</evidence>